<sequence length="373" mass="42539">MEKIKILHVVSSLSTGSGVMGFIMNYFRNINSEKIQFDFLYFKEIEGTYKEEIEFLGGHTFCLVKPGFRLATCMQYNHFFSRHANEYVALHNHEVYLTFFLAPIAKKNGIKHIITHSHATMFSDNKIKALRNRILCFPLKRQANHYFTCSKAAGTFLYGEKRIRAGKVMVINNAINCKRFQYNETVRDDVRNGLGLTGKVVVGHVGRFTEQKNHVFLIDIFNEIHKKNNNTVLMLVGRGPLEKKIKQKVENLGLNGFVFFLGQRSDIPDLLQAMDVFVLPSLYEGLPVIGIEAQSTGLPCVMSDKVTKEIDITNVDHLKLSASLSNWSELIIKKAMVHNRNDTTEQIKLAGLDINEEAKKLEKIYVEMSGDER</sequence>
<evidence type="ECO:0000313" key="2">
    <source>
        <dbReference type="EMBL" id="AHF07665.1"/>
    </source>
</evidence>
<keyword evidence="2" id="KW-0808">Transferase</keyword>
<name>W0EA04_9FIRM</name>
<protein>
    <submittedName>
        <fullName evidence="2">Glycosyltransferase family 1</fullName>
    </submittedName>
</protein>
<dbReference type="RefSeq" id="WP_006716590.1">
    <property type="nucleotide sequence ID" value="NZ_CP007032.1"/>
</dbReference>
<dbReference type="Gene3D" id="3.40.50.2000">
    <property type="entry name" value="Glycogen Phosphorylase B"/>
    <property type="match status" value="2"/>
</dbReference>
<dbReference type="SUPFAM" id="SSF53756">
    <property type="entry name" value="UDP-Glycosyltransferase/glycogen phosphorylase"/>
    <property type="match status" value="1"/>
</dbReference>
<dbReference type="GO" id="GO:0016757">
    <property type="term" value="F:glycosyltransferase activity"/>
    <property type="evidence" value="ECO:0007669"/>
    <property type="project" value="TreeGrafter"/>
</dbReference>
<dbReference type="OrthoDB" id="9804196at2"/>
<dbReference type="AlphaFoldDB" id="W0EA04"/>
<dbReference type="Proteomes" id="UP000010847">
    <property type="component" value="Chromosome"/>
</dbReference>
<dbReference type="HOGENOM" id="CLU_009583_33_0_9"/>
<dbReference type="CDD" id="cd03812">
    <property type="entry name" value="GT4_CapH-like"/>
    <property type="match status" value="1"/>
</dbReference>
<accession>W0EA04</accession>
<feature type="domain" description="Glycosyl transferase family 1" evidence="1">
    <location>
        <begin position="191"/>
        <end position="306"/>
    </location>
</feature>
<proteinExistence type="predicted"/>
<dbReference type="STRING" id="871968.DESME_12075"/>
<dbReference type="PANTHER" id="PTHR45947">
    <property type="entry name" value="SULFOQUINOVOSYL TRANSFERASE SQD2"/>
    <property type="match status" value="1"/>
</dbReference>
<dbReference type="Pfam" id="PF00534">
    <property type="entry name" value="Glycos_transf_1"/>
    <property type="match status" value="1"/>
</dbReference>
<gene>
    <name evidence="2" type="ORF">DESME_12075</name>
</gene>
<organism evidence="2 3">
    <name type="scientific">Desulfitobacterium metallireducens DSM 15288</name>
    <dbReference type="NCBI Taxonomy" id="871968"/>
    <lineage>
        <taxon>Bacteria</taxon>
        <taxon>Bacillati</taxon>
        <taxon>Bacillota</taxon>
        <taxon>Clostridia</taxon>
        <taxon>Eubacteriales</taxon>
        <taxon>Desulfitobacteriaceae</taxon>
        <taxon>Desulfitobacterium</taxon>
    </lineage>
</organism>
<evidence type="ECO:0000313" key="3">
    <source>
        <dbReference type="Proteomes" id="UP000010847"/>
    </source>
</evidence>
<dbReference type="EMBL" id="CP007032">
    <property type="protein sequence ID" value="AHF07665.1"/>
    <property type="molecule type" value="Genomic_DNA"/>
</dbReference>
<dbReference type="InterPro" id="IPR001296">
    <property type="entry name" value="Glyco_trans_1"/>
</dbReference>
<keyword evidence="3" id="KW-1185">Reference proteome</keyword>
<dbReference type="KEGG" id="dmt:DESME_12075"/>
<evidence type="ECO:0000259" key="1">
    <source>
        <dbReference type="Pfam" id="PF00534"/>
    </source>
</evidence>
<dbReference type="eggNOG" id="COG0438">
    <property type="taxonomic scope" value="Bacteria"/>
</dbReference>
<dbReference type="InterPro" id="IPR050194">
    <property type="entry name" value="Glycosyltransferase_grp1"/>
</dbReference>
<reference evidence="2 3" key="1">
    <citation type="submission" date="2013-12" db="EMBL/GenBank/DDBJ databases">
        <authorList>
            <consortium name="DOE Joint Genome Institute"/>
            <person name="Smidt H."/>
            <person name="Huntemann M."/>
            <person name="Han J."/>
            <person name="Chen A."/>
            <person name="Kyrpides N."/>
            <person name="Mavromatis K."/>
            <person name="Markowitz V."/>
            <person name="Palaniappan K."/>
            <person name="Ivanova N."/>
            <person name="Schaumberg A."/>
            <person name="Pati A."/>
            <person name="Liolios K."/>
            <person name="Nordberg H.P."/>
            <person name="Cantor M.N."/>
            <person name="Hua S.X."/>
            <person name="Woyke T."/>
        </authorList>
    </citation>
    <scope>NUCLEOTIDE SEQUENCE [LARGE SCALE GENOMIC DNA]</scope>
    <source>
        <strain evidence="3">DSM 15288</strain>
    </source>
</reference>
<dbReference type="PANTHER" id="PTHR45947:SF3">
    <property type="entry name" value="SULFOQUINOVOSYL TRANSFERASE SQD2"/>
    <property type="match status" value="1"/>
</dbReference>